<evidence type="ECO:0000256" key="1">
    <source>
        <dbReference type="SAM" id="MobiDB-lite"/>
    </source>
</evidence>
<feature type="region of interest" description="Disordered" evidence="1">
    <location>
        <begin position="1"/>
        <end position="32"/>
    </location>
</feature>
<accession>A0ABU9IB34</accession>
<organism evidence="2 3">
    <name type="scientific">Aurantiacibacter gilvus</name>
    <dbReference type="NCBI Taxonomy" id="3139141"/>
    <lineage>
        <taxon>Bacteria</taxon>
        <taxon>Pseudomonadati</taxon>
        <taxon>Pseudomonadota</taxon>
        <taxon>Alphaproteobacteria</taxon>
        <taxon>Sphingomonadales</taxon>
        <taxon>Erythrobacteraceae</taxon>
        <taxon>Aurantiacibacter</taxon>
    </lineage>
</organism>
<gene>
    <name evidence="2" type="ORF">AAEO60_01190</name>
</gene>
<dbReference type="RefSeq" id="WP_341671811.1">
    <property type="nucleotide sequence ID" value="NZ_JBBYHV010000001.1"/>
</dbReference>
<reference evidence="2 3" key="1">
    <citation type="submission" date="2024-04" db="EMBL/GenBank/DDBJ databases">
        <title>Aurantiacibacter sp. DGU6 16S ribosomal RNA gene Genome sequencing and assembly.</title>
        <authorList>
            <person name="Park S."/>
        </authorList>
    </citation>
    <scope>NUCLEOTIDE SEQUENCE [LARGE SCALE GENOMIC DNA]</scope>
    <source>
        <strain evidence="2 3">DGU6</strain>
    </source>
</reference>
<name>A0ABU9IB34_9SPHN</name>
<sequence>MTDAPGPIAPDQPGTGAWESEGGALKPKPADDLPAGIIAVTANEYRVGQYRYTNLDDALAEQRRQSAE</sequence>
<dbReference type="Proteomes" id="UP001497045">
    <property type="component" value="Unassembled WGS sequence"/>
</dbReference>
<keyword evidence="3" id="KW-1185">Reference proteome</keyword>
<proteinExistence type="predicted"/>
<comment type="caution">
    <text evidence="2">The sequence shown here is derived from an EMBL/GenBank/DDBJ whole genome shotgun (WGS) entry which is preliminary data.</text>
</comment>
<dbReference type="EMBL" id="JBBYHV010000001">
    <property type="protein sequence ID" value="MEL1249279.1"/>
    <property type="molecule type" value="Genomic_DNA"/>
</dbReference>
<protein>
    <submittedName>
        <fullName evidence="2">Uncharacterized protein</fullName>
    </submittedName>
</protein>
<evidence type="ECO:0000313" key="2">
    <source>
        <dbReference type="EMBL" id="MEL1249279.1"/>
    </source>
</evidence>
<evidence type="ECO:0000313" key="3">
    <source>
        <dbReference type="Proteomes" id="UP001497045"/>
    </source>
</evidence>